<dbReference type="AlphaFoldDB" id="A0A853D7F7"/>
<dbReference type="GO" id="GO:0006355">
    <property type="term" value="P:regulation of DNA-templated transcription"/>
    <property type="evidence" value="ECO:0007669"/>
    <property type="project" value="InterPro"/>
</dbReference>
<evidence type="ECO:0000256" key="3">
    <source>
        <dbReference type="ARBA" id="ARBA00023015"/>
    </source>
</evidence>
<dbReference type="InterPro" id="IPR002197">
    <property type="entry name" value="HTH_Fis"/>
</dbReference>
<dbReference type="EMBL" id="JACCFW010000001">
    <property type="protein sequence ID" value="NYJ73072.1"/>
    <property type="molecule type" value="Genomic_DNA"/>
</dbReference>
<comment type="caution">
    <text evidence="7">The sequence shown here is derived from an EMBL/GenBank/DDBJ whole genome shotgun (WGS) entry which is preliminary data.</text>
</comment>
<proteinExistence type="predicted"/>
<dbReference type="InterPro" id="IPR058031">
    <property type="entry name" value="AAA_lid_NorR"/>
</dbReference>
<dbReference type="GO" id="GO:0043565">
    <property type="term" value="F:sequence-specific DNA binding"/>
    <property type="evidence" value="ECO:0007669"/>
    <property type="project" value="InterPro"/>
</dbReference>
<accession>A0A853D7F7</accession>
<gene>
    <name evidence="7" type="ORF">HNR15_000035</name>
</gene>
<dbReference type="PROSITE" id="PS50045">
    <property type="entry name" value="SIGMA54_INTERACT_4"/>
    <property type="match status" value="1"/>
</dbReference>
<dbReference type="Pfam" id="PF25601">
    <property type="entry name" value="AAA_lid_14"/>
    <property type="match status" value="1"/>
</dbReference>
<dbReference type="InterPro" id="IPR002078">
    <property type="entry name" value="Sigma_54_int"/>
</dbReference>
<evidence type="ECO:0000313" key="7">
    <source>
        <dbReference type="EMBL" id="NYJ73072.1"/>
    </source>
</evidence>
<evidence type="ECO:0000256" key="1">
    <source>
        <dbReference type="ARBA" id="ARBA00022741"/>
    </source>
</evidence>
<evidence type="ECO:0000313" key="8">
    <source>
        <dbReference type="Proteomes" id="UP000571817"/>
    </source>
</evidence>
<dbReference type="Gene3D" id="1.10.10.60">
    <property type="entry name" value="Homeodomain-like"/>
    <property type="match status" value="1"/>
</dbReference>
<keyword evidence="5" id="KW-0804">Transcription</keyword>
<dbReference type="InterPro" id="IPR003018">
    <property type="entry name" value="GAF"/>
</dbReference>
<evidence type="ECO:0000256" key="4">
    <source>
        <dbReference type="ARBA" id="ARBA00023125"/>
    </source>
</evidence>
<organism evidence="7 8">
    <name type="scientific">Allobranchiibius huperziae</name>
    <dbReference type="NCBI Taxonomy" id="1874116"/>
    <lineage>
        <taxon>Bacteria</taxon>
        <taxon>Bacillati</taxon>
        <taxon>Actinomycetota</taxon>
        <taxon>Actinomycetes</taxon>
        <taxon>Micrococcales</taxon>
        <taxon>Dermacoccaceae</taxon>
        <taxon>Allobranchiibius</taxon>
    </lineage>
</organism>
<dbReference type="Gene3D" id="3.30.450.40">
    <property type="match status" value="1"/>
</dbReference>
<sequence>MRASWARSEQYGVSPEEVAEVYADELPTGSLFFECGARVLQGLRTTLADEPVGVMLTDPHGLVLTRWSDDSRIEHSLDRVHLAPGFYYDERTAGTNGLALALADQVPALVRGGDHYVAPLRRYTCAAAPVMDPGDGRLLGCINLTTWSQTSSHLLLALAQSASANTTSLMQVRSVGLHEQPAPRGEVFHVLTGERPLGAEDPCVSIGWSAARAETIAALATGGLVAVVGESGSGRTTLAMLGRRAGNRRGRVLVARAPRPSDVSGWMALWSPELRADDIGVVVSAADTLPSWAATQLVADAGGRDRRPHPLIVTATSYETIPSPLREAVHTVVEAPPLRHRADDVAPLAAFFARQLRHRDVGFTPRAMRALGAASWPGNVAELRTVVRDAAARSDLVDVRHLPAGVVSGGDHVLTRIEAFERDEIVRCLAAPGATVAHAATELGMSRATLYRKISRYRIAL</sequence>
<dbReference type="Pfam" id="PF01590">
    <property type="entry name" value="GAF"/>
    <property type="match status" value="1"/>
</dbReference>
<keyword evidence="2 7" id="KW-0067">ATP-binding</keyword>
<dbReference type="PANTHER" id="PTHR32071">
    <property type="entry name" value="TRANSCRIPTIONAL REGULATORY PROTEIN"/>
    <property type="match status" value="1"/>
</dbReference>
<dbReference type="InterPro" id="IPR029016">
    <property type="entry name" value="GAF-like_dom_sf"/>
</dbReference>
<dbReference type="InterPro" id="IPR027417">
    <property type="entry name" value="P-loop_NTPase"/>
</dbReference>
<keyword evidence="8" id="KW-1185">Reference proteome</keyword>
<dbReference type="SUPFAM" id="SSF52540">
    <property type="entry name" value="P-loop containing nucleoside triphosphate hydrolases"/>
    <property type="match status" value="1"/>
</dbReference>
<dbReference type="GO" id="GO:0005524">
    <property type="term" value="F:ATP binding"/>
    <property type="evidence" value="ECO:0007669"/>
    <property type="project" value="UniProtKB-KW"/>
</dbReference>
<keyword evidence="1" id="KW-0547">Nucleotide-binding</keyword>
<dbReference type="Pfam" id="PF02954">
    <property type="entry name" value="HTH_8"/>
    <property type="match status" value="1"/>
</dbReference>
<name>A0A853D7F7_9MICO</name>
<evidence type="ECO:0000256" key="5">
    <source>
        <dbReference type="ARBA" id="ARBA00023163"/>
    </source>
</evidence>
<dbReference type="Proteomes" id="UP000571817">
    <property type="component" value="Unassembled WGS sequence"/>
</dbReference>
<dbReference type="InterPro" id="IPR009057">
    <property type="entry name" value="Homeodomain-like_sf"/>
</dbReference>
<dbReference type="SUPFAM" id="SSF46689">
    <property type="entry name" value="Homeodomain-like"/>
    <property type="match status" value="1"/>
</dbReference>
<dbReference type="Gene3D" id="1.10.8.60">
    <property type="match status" value="1"/>
</dbReference>
<protein>
    <submittedName>
        <fullName evidence="7">Energy-coupling factor transporter ATP-binding protein EcfA2</fullName>
    </submittedName>
</protein>
<evidence type="ECO:0000256" key="2">
    <source>
        <dbReference type="ARBA" id="ARBA00022840"/>
    </source>
</evidence>
<evidence type="ECO:0000259" key="6">
    <source>
        <dbReference type="PROSITE" id="PS50045"/>
    </source>
</evidence>
<dbReference type="RefSeq" id="WP_179478087.1">
    <property type="nucleotide sequence ID" value="NZ_JACCFW010000001.1"/>
</dbReference>
<keyword evidence="4" id="KW-0238">DNA-binding</keyword>
<keyword evidence="3" id="KW-0805">Transcription regulation</keyword>
<reference evidence="7 8" key="1">
    <citation type="submission" date="2020-07" db="EMBL/GenBank/DDBJ databases">
        <title>Sequencing the genomes of 1000 actinobacteria strains.</title>
        <authorList>
            <person name="Klenk H.-P."/>
        </authorList>
    </citation>
    <scope>NUCLEOTIDE SEQUENCE [LARGE SCALE GENOMIC DNA]</scope>
    <source>
        <strain evidence="7 8">DSM 29531</strain>
    </source>
</reference>
<feature type="domain" description="Sigma-54 factor interaction" evidence="6">
    <location>
        <begin position="333"/>
        <end position="392"/>
    </location>
</feature>